<dbReference type="CDD" id="cd03786">
    <property type="entry name" value="GTB_UDP-GlcNAc_2-Epimerase"/>
    <property type="match status" value="1"/>
</dbReference>
<gene>
    <name evidence="2" type="primary">neuC</name>
    <name evidence="2" type="ORF">NGM99_10220</name>
</gene>
<dbReference type="PANTHER" id="PTHR43174:SF3">
    <property type="entry name" value="UDP-N-ACETYLGLUCOSAMINE 2-EPIMERASE"/>
    <property type="match status" value="1"/>
</dbReference>
<feature type="domain" description="UDP-N-acetylglucosamine 2-epimerase" evidence="1">
    <location>
        <begin position="52"/>
        <end position="395"/>
    </location>
</feature>
<dbReference type="PANTHER" id="PTHR43174">
    <property type="entry name" value="UDP-N-ACETYLGLUCOSAMINE 2-EPIMERASE"/>
    <property type="match status" value="1"/>
</dbReference>
<comment type="caution">
    <text evidence="2">The sequence shown here is derived from an EMBL/GenBank/DDBJ whole genome shotgun (WGS) entry which is preliminary data.</text>
</comment>
<protein>
    <submittedName>
        <fullName evidence="2">UDP-N-acetylglucosamine 2-epimerase</fullName>
        <ecNumber evidence="2">3.2.1.183</ecNumber>
    </submittedName>
</protein>
<evidence type="ECO:0000313" key="3">
    <source>
        <dbReference type="Proteomes" id="UP001205906"/>
    </source>
</evidence>
<reference evidence="2 3" key="1">
    <citation type="submission" date="2022-06" db="EMBL/GenBank/DDBJ databases">
        <title>Mesorhizobium sp. strain RP14 Genome sequencing and assembly.</title>
        <authorList>
            <person name="Kim I."/>
        </authorList>
    </citation>
    <scope>NUCLEOTIDE SEQUENCE [LARGE SCALE GENOMIC DNA]</scope>
    <source>
        <strain evidence="3">RP14(2022)</strain>
    </source>
</reference>
<dbReference type="SUPFAM" id="SSF53756">
    <property type="entry name" value="UDP-Glycosyltransferase/glycogen phosphorylase"/>
    <property type="match status" value="1"/>
</dbReference>
<dbReference type="InterPro" id="IPR003331">
    <property type="entry name" value="UDP_GlcNAc_Epimerase_2_dom"/>
</dbReference>
<keyword evidence="2" id="KW-0326">Glycosidase</keyword>
<evidence type="ECO:0000313" key="2">
    <source>
        <dbReference type="EMBL" id="MCO6050164.1"/>
    </source>
</evidence>
<dbReference type="Pfam" id="PF02350">
    <property type="entry name" value="Epimerase_2"/>
    <property type="match status" value="1"/>
</dbReference>
<keyword evidence="2" id="KW-0378">Hydrolase</keyword>
<sequence length="414" mass="44642">MFVEAGAIIAFTKLNGDKGSDTRRISGATMRRILIVTTGRSDYGLCRPVMDRIAEEPGLDYSLLVSGAHLSERSGLTVREIEADGRPIAARIRARETLGQPAAMAAAMGEITLASAEFLAKSPPDILLVLGDRFEMFAVAAAAVPLNIPIAHIHGGELSFGAIDDAFRHALTKLAHLHFAATEEYSQRIMRMGEEPWRVMVSGAPGIDTIVRTPLPTDVELAARFDLVLKPSPVLMTFHPVTRQFEDARQQVGELLAALANFDIPIVVSAPNADAGSDTIRAAISAFAATRPLVRIVENFGSLYYLAMLREAAVMIGNSSSGIVEAPSFHLPTVNVGDRQEGRTRAPSVIDTPCERGPITEALTRALNPHFREGLKGMVNPYGDGGAAERIVRVLASVPLDNQLVAKRFYDSIR</sequence>
<dbReference type="GO" id="GO:0016798">
    <property type="term" value="F:hydrolase activity, acting on glycosyl bonds"/>
    <property type="evidence" value="ECO:0007669"/>
    <property type="project" value="UniProtKB-KW"/>
</dbReference>
<organism evidence="2 3">
    <name type="scientific">Mesorhizobium liriopis</name>
    <dbReference type="NCBI Taxonomy" id="2953882"/>
    <lineage>
        <taxon>Bacteria</taxon>
        <taxon>Pseudomonadati</taxon>
        <taxon>Pseudomonadota</taxon>
        <taxon>Alphaproteobacteria</taxon>
        <taxon>Hyphomicrobiales</taxon>
        <taxon>Phyllobacteriaceae</taxon>
        <taxon>Mesorhizobium</taxon>
    </lineage>
</organism>
<dbReference type="RefSeq" id="WP_252818571.1">
    <property type="nucleotide sequence ID" value="NZ_JAMXQS010000005.1"/>
</dbReference>
<proteinExistence type="predicted"/>
<dbReference type="EC" id="3.2.1.183" evidence="2"/>
<dbReference type="InterPro" id="IPR029767">
    <property type="entry name" value="WecB-like"/>
</dbReference>
<accession>A0ABT1C5Q4</accession>
<dbReference type="Proteomes" id="UP001205906">
    <property type="component" value="Unassembled WGS sequence"/>
</dbReference>
<dbReference type="Gene3D" id="3.40.50.2000">
    <property type="entry name" value="Glycogen Phosphorylase B"/>
    <property type="match status" value="2"/>
</dbReference>
<evidence type="ECO:0000259" key="1">
    <source>
        <dbReference type="Pfam" id="PF02350"/>
    </source>
</evidence>
<keyword evidence="3" id="KW-1185">Reference proteome</keyword>
<name>A0ABT1C5Q4_9HYPH</name>
<dbReference type="NCBIfam" id="TIGR03568">
    <property type="entry name" value="NeuC_NnaA"/>
    <property type="match status" value="1"/>
</dbReference>
<dbReference type="EMBL" id="JAMXQS010000005">
    <property type="protein sequence ID" value="MCO6050164.1"/>
    <property type="molecule type" value="Genomic_DNA"/>
</dbReference>
<dbReference type="InterPro" id="IPR020004">
    <property type="entry name" value="UDP-GlcNAc_Epase"/>
</dbReference>